<comment type="caution">
    <text evidence="1">The sequence shown here is derived from an EMBL/GenBank/DDBJ whole genome shotgun (WGS) entry which is preliminary data.</text>
</comment>
<protein>
    <submittedName>
        <fullName evidence="1">Uncharacterized protein</fullName>
    </submittedName>
</protein>
<sequence>MSSHRFFKITPKDSVELAKNGNQQKRQSTYNLNLNTHVPSKIRFKEKCRYVEYLDRGIVCNLVNSEGLNIYLEEKEVDLIDSEEHPTCSTSTSTYIEKCGKNTGTPSHRKML</sequence>
<keyword evidence="2" id="KW-1185">Reference proteome</keyword>
<gene>
    <name evidence="1" type="ORF">WA026_014054</name>
</gene>
<organism evidence="1 2">
    <name type="scientific">Henosepilachna vigintioctopunctata</name>
    <dbReference type="NCBI Taxonomy" id="420089"/>
    <lineage>
        <taxon>Eukaryota</taxon>
        <taxon>Metazoa</taxon>
        <taxon>Ecdysozoa</taxon>
        <taxon>Arthropoda</taxon>
        <taxon>Hexapoda</taxon>
        <taxon>Insecta</taxon>
        <taxon>Pterygota</taxon>
        <taxon>Neoptera</taxon>
        <taxon>Endopterygota</taxon>
        <taxon>Coleoptera</taxon>
        <taxon>Polyphaga</taxon>
        <taxon>Cucujiformia</taxon>
        <taxon>Coccinelloidea</taxon>
        <taxon>Coccinellidae</taxon>
        <taxon>Epilachninae</taxon>
        <taxon>Epilachnini</taxon>
        <taxon>Henosepilachna</taxon>
    </lineage>
</organism>
<evidence type="ECO:0000313" key="1">
    <source>
        <dbReference type="EMBL" id="KAK9876676.1"/>
    </source>
</evidence>
<dbReference type="AlphaFoldDB" id="A0AAW1U9S3"/>
<reference evidence="1 2" key="1">
    <citation type="submission" date="2023-03" db="EMBL/GenBank/DDBJ databases">
        <title>Genome insight into feeding habits of ladybird beetles.</title>
        <authorList>
            <person name="Li H.-S."/>
            <person name="Huang Y.-H."/>
            <person name="Pang H."/>
        </authorList>
    </citation>
    <scope>NUCLEOTIDE SEQUENCE [LARGE SCALE GENOMIC DNA]</scope>
    <source>
        <strain evidence="1">SYSU_2023b</strain>
        <tissue evidence="1">Whole body</tissue>
    </source>
</reference>
<dbReference type="EMBL" id="JARQZJ010000037">
    <property type="protein sequence ID" value="KAK9876676.1"/>
    <property type="molecule type" value="Genomic_DNA"/>
</dbReference>
<name>A0AAW1U9S3_9CUCU</name>
<dbReference type="Proteomes" id="UP001431783">
    <property type="component" value="Unassembled WGS sequence"/>
</dbReference>
<proteinExistence type="predicted"/>
<evidence type="ECO:0000313" key="2">
    <source>
        <dbReference type="Proteomes" id="UP001431783"/>
    </source>
</evidence>
<accession>A0AAW1U9S3</accession>